<proteinExistence type="predicted"/>
<feature type="compositionally biased region" description="Basic and acidic residues" evidence="1">
    <location>
        <begin position="680"/>
        <end position="693"/>
    </location>
</feature>
<feature type="region of interest" description="Disordered" evidence="1">
    <location>
        <begin position="351"/>
        <end position="451"/>
    </location>
</feature>
<feature type="region of interest" description="Disordered" evidence="1">
    <location>
        <begin position="271"/>
        <end position="304"/>
    </location>
</feature>
<feature type="compositionally biased region" description="Basic and acidic residues" evidence="1">
    <location>
        <begin position="555"/>
        <end position="572"/>
    </location>
</feature>
<feature type="compositionally biased region" description="Polar residues" evidence="1">
    <location>
        <begin position="468"/>
        <end position="486"/>
    </location>
</feature>
<dbReference type="Proteomes" id="UP000076722">
    <property type="component" value="Unassembled WGS sequence"/>
</dbReference>
<gene>
    <name evidence="4" type="ORF">SISNIDRAFT_454291</name>
</gene>
<feature type="compositionally biased region" description="Low complexity" evidence="1">
    <location>
        <begin position="351"/>
        <end position="360"/>
    </location>
</feature>
<evidence type="ECO:0000259" key="3">
    <source>
        <dbReference type="Pfam" id="PF20151"/>
    </source>
</evidence>
<feature type="transmembrane region" description="Helical" evidence="2">
    <location>
        <begin position="193"/>
        <end position="215"/>
    </location>
</feature>
<feature type="non-terminal residue" evidence="4">
    <location>
        <position position="766"/>
    </location>
</feature>
<dbReference type="InterPro" id="IPR045340">
    <property type="entry name" value="DUF6533"/>
</dbReference>
<evidence type="ECO:0000256" key="1">
    <source>
        <dbReference type="SAM" id="MobiDB-lite"/>
    </source>
</evidence>
<evidence type="ECO:0000256" key="2">
    <source>
        <dbReference type="SAM" id="Phobius"/>
    </source>
</evidence>
<evidence type="ECO:0000313" key="5">
    <source>
        <dbReference type="Proteomes" id="UP000076722"/>
    </source>
</evidence>
<feature type="compositionally biased region" description="Acidic residues" evidence="1">
    <location>
        <begin position="633"/>
        <end position="644"/>
    </location>
</feature>
<keyword evidence="5" id="KW-1185">Reference proteome</keyword>
<feature type="compositionally biased region" description="Pro residues" evidence="1">
    <location>
        <begin position="738"/>
        <end position="754"/>
    </location>
</feature>
<evidence type="ECO:0000313" key="4">
    <source>
        <dbReference type="EMBL" id="KZS93846.1"/>
    </source>
</evidence>
<feature type="compositionally biased region" description="Basic and acidic residues" evidence="1">
    <location>
        <begin position="645"/>
        <end position="656"/>
    </location>
</feature>
<keyword evidence="2" id="KW-1133">Transmembrane helix</keyword>
<feature type="compositionally biased region" description="Basic and acidic residues" evidence="1">
    <location>
        <begin position="603"/>
        <end position="613"/>
    </location>
</feature>
<feature type="region of interest" description="Disordered" evidence="1">
    <location>
        <begin position="466"/>
        <end position="766"/>
    </location>
</feature>
<feature type="transmembrane region" description="Helical" evidence="2">
    <location>
        <begin position="97"/>
        <end position="121"/>
    </location>
</feature>
<feature type="non-terminal residue" evidence="4">
    <location>
        <position position="1"/>
    </location>
</feature>
<name>A0A164V5Z8_9AGAM</name>
<feature type="domain" description="DUF6533" evidence="3">
    <location>
        <begin position="1"/>
        <end position="40"/>
    </location>
</feature>
<feature type="compositionally biased region" description="Low complexity" evidence="1">
    <location>
        <begin position="755"/>
        <end position="766"/>
    </location>
</feature>
<dbReference type="OrthoDB" id="2745134at2759"/>
<dbReference type="EMBL" id="KV419406">
    <property type="protein sequence ID" value="KZS93846.1"/>
    <property type="molecule type" value="Genomic_DNA"/>
</dbReference>
<keyword evidence="2" id="KW-0472">Membrane</keyword>
<feature type="transmembrane region" description="Helical" evidence="2">
    <location>
        <begin position="151"/>
        <end position="172"/>
    </location>
</feature>
<feature type="compositionally biased region" description="Basic and acidic residues" evidence="1">
    <location>
        <begin position="620"/>
        <end position="632"/>
    </location>
</feature>
<keyword evidence="2" id="KW-0812">Transmembrane</keyword>
<feature type="compositionally biased region" description="Low complexity" evidence="1">
    <location>
        <begin position="705"/>
        <end position="717"/>
    </location>
</feature>
<dbReference type="Pfam" id="PF20151">
    <property type="entry name" value="DUF6533"/>
    <property type="match status" value="1"/>
</dbReference>
<feature type="compositionally biased region" description="Low complexity" evidence="1">
    <location>
        <begin position="592"/>
        <end position="601"/>
    </location>
</feature>
<sequence length="766" mass="84074">AAVTILIYDWLLTFDREVEYIWKENWNVGKVLYILNRYVPAIDLTIHLNAFLNPNVGPAFCRPWFYIDVALAYFDVSIVVFLLVLRTIAIWERSRPISLLISLTGLFTMLSLAVFVIIVSIRLQVLSYPYIPIPGLLTGCYWVENVRFTALVWTCPMVFEAVVFMLTFWKAVDHLRNNVLMHMPLFKALYRDGFLYFFMIFAIALANLILLHVASPALGQLLLMFYRAGTSVMASRIILNVRGVLLDSQSVSVVLGSTSASGVGFVTGTGLTGETGETGDTEVTEATDVGSGTRGSGADEYEMGDKLVEGQDEYGEERDGGYESIAGTSTAVDACNSEGVALSLAFSRSQSQTYSGSGSHSHSRSPERSRRCSLAKPSSPISPSPASPSAEAPLVPTDLPASLPLPIRPSPSLSHSRHQSQSQSQSHPNSNSASQSRTHSHSRQHSSTRLSALRTFSDLTRAGALSQIRDQSQNQSHRRNASSTSAGGRKVNNGREADVDPAEEGEGVGKPAYGREGSGVKRTRHPVELEIEYGSGLRPQSYRDRYIDRTAIADIQREEREGRKRGERKSHWTELFPKPMLGGKRVRKSHYPGSPTSPGPRSRSHERDGDAKGPGRRLKGGVEGKGKGKVVEDEGEDVEDDGERPEEREDELRESDVGGGGRRRKTSVLDEPTSSASPHDTSHPHPHSLRDPEFSSSPLPPPPTHSHSTSQTQTQTLEELEMTERSPDAYSPHNTHLHPPPQPQGSSPHPPTHPHPNSYPSSPQTL</sequence>
<reference evidence="4 5" key="1">
    <citation type="journal article" date="2016" name="Mol. Biol. Evol.">
        <title>Comparative Genomics of Early-Diverging Mushroom-Forming Fungi Provides Insights into the Origins of Lignocellulose Decay Capabilities.</title>
        <authorList>
            <person name="Nagy L.G."/>
            <person name="Riley R."/>
            <person name="Tritt A."/>
            <person name="Adam C."/>
            <person name="Daum C."/>
            <person name="Floudas D."/>
            <person name="Sun H."/>
            <person name="Yadav J.S."/>
            <person name="Pangilinan J."/>
            <person name="Larsson K.H."/>
            <person name="Matsuura K."/>
            <person name="Barry K."/>
            <person name="Labutti K."/>
            <person name="Kuo R."/>
            <person name="Ohm R.A."/>
            <person name="Bhattacharya S.S."/>
            <person name="Shirouzu T."/>
            <person name="Yoshinaga Y."/>
            <person name="Martin F.M."/>
            <person name="Grigoriev I.V."/>
            <person name="Hibbett D.S."/>
        </authorList>
    </citation>
    <scope>NUCLEOTIDE SEQUENCE [LARGE SCALE GENOMIC DNA]</scope>
    <source>
        <strain evidence="4 5">HHB9708</strain>
    </source>
</reference>
<feature type="compositionally biased region" description="Low complexity" evidence="1">
    <location>
        <begin position="387"/>
        <end position="437"/>
    </location>
</feature>
<organism evidence="4 5">
    <name type="scientific">Sistotremastrum niveocremeum HHB9708</name>
    <dbReference type="NCBI Taxonomy" id="1314777"/>
    <lineage>
        <taxon>Eukaryota</taxon>
        <taxon>Fungi</taxon>
        <taxon>Dikarya</taxon>
        <taxon>Basidiomycota</taxon>
        <taxon>Agaricomycotina</taxon>
        <taxon>Agaricomycetes</taxon>
        <taxon>Sistotremastrales</taxon>
        <taxon>Sistotremastraceae</taxon>
        <taxon>Sertulicium</taxon>
        <taxon>Sertulicium niveocremeum</taxon>
    </lineage>
</organism>
<feature type="transmembrane region" description="Helical" evidence="2">
    <location>
        <begin position="64"/>
        <end position="85"/>
    </location>
</feature>
<accession>A0A164V5Z8</accession>
<protein>
    <recommendedName>
        <fullName evidence="3">DUF6533 domain-containing protein</fullName>
    </recommendedName>
</protein>
<dbReference type="AlphaFoldDB" id="A0A164V5Z8"/>